<sequence length="329" mass="37648">MYFRYSVPSIECAVDVAYHRFGVPSIHKPVDGAFSMQRPSMNRVSMVRDSPDYYWNHKYDVMEISGQEFIIFKKNGILTEVHKALGHGGRDKIMHSIKNKIHIPKKAVEMFVKMCAVCEMKRSLPKKSILLNFHDHSTKFLHLRPLKSKTTAEVAFELLKIFLEFGAPLILQSDNGKEFTAHVIEELVQLWPECKSDQDIKNVLRCWMKDNKSANWSVGCYFVQYSKNSSFHRIIGRSPYRALFGADPKTILKGTNIPDSVISSIQAQIENVEADSAEEKNPEENITNSNNQDIHTSNELTFTPLQFEIEILEDESNIEEVANNCLVFG</sequence>
<dbReference type="InterPro" id="IPR036397">
    <property type="entry name" value="RNaseH_sf"/>
</dbReference>
<evidence type="ECO:0000256" key="2">
    <source>
        <dbReference type="SAM" id="MobiDB-lite"/>
    </source>
</evidence>
<organism evidence="4 5">
    <name type="scientific">Loxostege sticticalis</name>
    <name type="common">Beet webworm moth</name>
    <dbReference type="NCBI Taxonomy" id="481309"/>
    <lineage>
        <taxon>Eukaryota</taxon>
        <taxon>Metazoa</taxon>
        <taxon>Ecdysozoa</taxon>
        <taxon>Arthropoda</taxon>
        <taxon>Hexapoda</taxon>
        <taxon>Insecta</taxon>
        <taxon>Pterygota</taxon>
        <taxon>Neoptera</taxon>
        <taxon>Endopterygota</taxon>
        <taxon>Lepidoptera</taxon>
        <taxon>Glossata</taxon>
        <taxon>Ditrysia</taxon>
        <taxon>Pyraloidea</taxon>
        <taxon>Crambidae</taxon>
        <taxon>Pyraustinae</taxon>
        <taxon>Loxostege</taxon>
    </lineage>
</organism>
<dbReference type="InterPro" id="IPR041588">
    <property type="entry name" value="Integrase_H2C2"/>
</dbReference>
<feature type="domain" description="Integrase catalytic" evidence="3">
    <location>
        <begin position="100"/>
        <end position="189"/>
    </location>
</feature>
<evidence type="ECO:0000313" key="4">
    <source>
        <dbReference type="EMBL" id="KAL0868264.1"/>
    </source>
</evidence>
<evidence type="ECO:0000313" key="5">
    <source>
        <dbReference type="Proteomes" id="UP001549920"/>
    </source>
</evidence>
<evidence type="ECO:0000256" key="1">
    <source>
        <dbReference type="ARBA" id="ARBA00012493"/>
    </source>
</evidence>
<dbReference type="EC" id="2.7.7.49" evidence="1"/>
<dbReference type="Proteomes" id="UP001549920">
    <property type="component" value="Unassembled WGS sequence"/>
</dbReference>
<proteinExistence type="predicted"/>
<feature type="region of interest" description="Disordered" evidence="2">
    <location>
        <begin position="275"/>
        <end position="295"/>
    </location>
</feature>
<dbReference type="Gene3D" id="3.30.420.10">
    <property type="entry name" value="Ribonuclease H-like superfamily/Ribonuclease H"/>
    <property type="match status" value="2"/>
</dbReference>
<dbReference type="InterPro" id="IPR012337">
    <property type="entry name" value="RNaseH-like_sf"/>
</dbReference>
<accession>A0ABR3HCW9</accession>
<dbReference type="PANTHER" id="PTHR37984:SF5">
    <property type="entry name" value="PROTEIN NYNRIN-LIKE"/>
    <property type="match status" value="1"/>
</dbReference>
<dbReference type="SUPFAM" id="SSF53098">
    <property type="entry name" value="Ribonuclease H-like"/>
    <property type="match status" value="1"/>
</dbReference>
<gene>
    <name evidence="4" type="ORF">ABMA27_007795</name>
</gene>
<dbReference type="InterPro" id="IPR050951">
    <property type="entry name" value="Retrovirus_Pol_polyprotein"/>
</dbReference>
<name>A0ABR3HCW9_LOXSC</name>
<dbReference type="Pfam" id="PF17921">
    <property type="entry name" value="Integrase_H2C2"/>
    <property type="match status" value="1"/>
</dbReference>
<reference evidence="4 5" key="1">
    <citation type="submission" date="2024-06" db="EMBL/GenBank/DDBJ databases">
        <title>A chromosome-level genome assembly of beet webworm, Loxostege sticticalis.</title>
        <authorList>
            <person name="Zhang Y."/>
        </authorList>
    </citation>
    <scope>NUCLEOTIDE SEQUENCE [LARGE SCALE GENOMIC DNA]</scope>
    <source>
        <strain evidence="4">AQ026</strain>
        <tissue evidence="4">Whole body</tissue>
    </source>
</reference>
<dbReference type="InterPro" id="IPR001584">
    <property type="entry name" value="Integrase_cat-core"/>
</dbReference>
<dbReference type="PANTHER" id="PTHR37984">
    <property type="entry name" value="PROTEIN CBG26694"/>
    <property type="match status" value="1"/>
</dbReference>
<dbReference type="EMBL" id="JBEUOH010000021">
    <property type="protein sequence ID" value="KAL0868264.1"/>
    <property type="molecule type" value="Genomic_DNA"/>
</dbReference>
<evidence type="ECO:0000259" key="3">
    <source>
        <dbReference type="PROSITE" id="PS50994"/>
    </source>
</evidence>
<protein>
    <recommendedName>
        <fullName evidence="1">RNA-directed DNA polymerase</fullName>
        <ecNumber evidence="1">2.7.7.49</ecNumber>
    </recommendedName>
</protein>
<dbReference type="Gene3D" id="1.10.340.70">
    <property type="match status" value="1"/>
</dbReference>
<comment type="caution">
    <text evidence="4">The sequence shown here is derived from an EMBL/GenBank/DDBJ whole genome shotgun (WGS) entry which is preliminary data.</text>
</comment>
<dbReference type="PROSITE" id="PS50994">
    <property type="entry name" value="INTEGRASE"/>
    <property type="match status" value="1"/>
</dbReference>
<feature type="compositionally biased region" description="Polar residues" evidence="2">
    <location>
        <begin position="284"/>
        <end position="295"/>
    </location>
</feature>
<keyword evidence="5" id="KW-1185">Reference proteome</keyword>